<dbReference type="Pfam" id="PF07508">
    <property type="entry name" value="Recombinase"/>
    <property type="match status" value="1"/>
</dbReference>
<evidence type="ECO:0000256" key="1">
    <source>
        <dbReference type="SAM" id="Coils"/>
    </source>
</evidence>
<dbReference type="PANTHER" id="PTHR30461:SF23">
    <property type="entry name" value="DNA RECOMBINASE-RELATED"/>
    <property type="match status" value="1"/>
</dbReference>
<dbReference type="Gene3D" id="3.40.50.1390">
    <property type="entry name" value="Resolvase, N-terminal catalytic domain"/>
    <property type="match status" value="1"/>
</dbReference>
<dbReference type="EMBL" id="OFSM01000023">
    <property type="protein sequence ID" value="SOY31198.1"/>
    <property type="molecule type" value="Genomic_DNA"/>
</dbReference>
<dbReference type="InterPro" id="IPR038109">
    <property type="entry name" value="DNA_bind_recomb_sf"/>
</dbReference>
<name>A0A2K4ZL37_9FIRM</name>
<dbReference type="CDD" id="cd00338">
    <property type="entry name" value="Ser_Recombinase"/>
    <property type="match status" value="1"/>
</dbReference>
<dbReference type="SMART" id="SM00857">
    <property type="entry name" value="Resolvase"/>
    <property type="match status" value="1"/>
</dbReference>
<dbReference type="PROSITE" id="PS51737">
    <property type="entry name" value="RECOMBINASE_DNA_BIND"/>
    <property type="match status" value="1"/>
</dbReference>
<dbReference type="InterPro" id="IPR050639">
    <property type="entry name" value="SSR_resolvase"/>
</dbReference>
<dbReference type="PANTHER" id="PTHR30461">
    <property type="entry name" value="DNA-INVERTASE FROM LAMBDOID PROPHAGE"/>
    <property type="match status" value="1"/>
</dbReference>
<dbReference type="GO" id="GO:0000150">
    <property type="term" value="F:DNA strand exchange activity"/>
    <property type="evidence" value="ECO:0007669"/>
    <property type="project" value="InterPro"/>
</dbReference>
<dbReference type="InterPro" id="IPR006119">
    <property type="entry name" value="Resolv_N"/>
</dbReference>
<dbReference type="Gene3D" id="3.90.1750.20">
    <property type="entry name" value="Putative Large Serine Recombinase, Chain B, Domain 2"/>
    <property type="match status" value="1"/>
</dbReference>
<feature type="coiled-coil region" evidence="1">
    <location>
        <begin position="440"/>
        <end position="467"/>
    </location>
</feature>
<keyword evidence="1" id="KW-0175">Coiled coil</keyword>
<organism evidence="3 4">
    <name type="scientific">Acetatifactor muris</name>
    <dbReference type="NCBI Taxonomy" id="879566"/>
    <lineage>
        <taxon>Bacteria</taxon>
        <taxon>Bacillati</taxon>
        <taxon>Bacillota</taxon>
        <taxon>Clostridia</taxon>
        <taxon>Lachnospirales</taxon>
        <taxon>Lachnospiraceae</taxon>
        <taxon>Acetatifactor</taxon>
    </lineage>
</organism>
<dbReference type="GO" id="GO:0003677">
    <property type="term" value="F:DNA binding"/>
    <property type="evidence" value="ECO:0007669"/>
    <property type="project" value="InterPro"/>
</dbReference>
<protein>
    <recommendedName>
        <fullName evidence="2">Recombinase domain-containing protein</fullName>
    </recommendedName>
</protein>
<dbReference type="RefSeq" id="WP_103241207.1">
    <property type="nucleotide sequence ID" value="NZ_JANJZD010000021.1"/>
</dbReference>
<keyword evidence="4" id="KW-1185">Reference proteome</keyword>
<dbReference type="SUPFAM" id="SSF53041">
    <property type="entry name" value="Resolvase-like"/>
    <property type="match status" value="1"/>
</dbReference>
<evidence type="ECO:0000259" key="2">
    <source>
        <dbReference type="PROSITE" id="PS51737"/>
    </source>
</evidence>
<proteinExistence type="predicted"/>
<dbReference type="AlphaFoldDB" id="A0A2K4ZL37"/>
<dbReference type="Proteomes" id="UP000236311">
    <property type="component" value="Unassembled WGS sequence"/>
</dbReference>
<accession>A0A2K4ZL37</accession>
<dbReference type="InterPro" id="IPR036162">
    <property type="entry name" value="Resolvase-like_N_sf"/>
</dbReference>
<dbReference type="OrthoDB" id="9769353at2"/>
<feature type="domain" description="Recombinase" evidence="2">
    <location>
        <begin position="168"/>
        <end position="284"/>
    </location>
</feature>
<evidence type="ECO:0000313" key="3">
    <source>
        <dbReference type="EMBL" id="SOY31198.1"/>
    </source>
</evidence>
<sequence length="537" mass="62380">MKRVYTLYRVSTKKQVNISENHDNDIPMQRGACKEFVKYRQDWEIVKEYEEKGVSGFKVSAKNRDAIIDLQEAALNKEFDVLLVFMFDRIGRIDDETPFIVEWFVKTAGVEVWSVKEGEQRFETHVDKLTNYIRFWQASGESEKTSIRIKTRIQQLKLDGLYTGGALPYGYRIVPSGMKNRKGQELKKYEIDLEQYVVYRKIVEKTINNGTGSYVMAHFLNDQGYKTANGKKFTSKSILRILSASLPRGCTSEGETSEALQRLRIISDEEAVRIDEILKQRAQVDEEKRQLAIRTKGEAMLSGNIFCQHCGGRITTTHHKDHYFRKDGSEYLKDVLKYRCYHKANKLCECDGQTNYIAAKVDETVSQIMRQVFEGMDGAPEEEKYKEILKKQQAAHTASRRKTVFELDKDKKQLEVLQREIGKTLLGESLYSPEDLKEAINVVKIRIADSEERLEKLDSDMNQKKEMVEAILPAYRRFKSWAEEFDTADLEQKKMIACQLFDRIELGKDYNIIMHMNVTYQQFCSEWKSKNSSQVTA</sequence>
<reference evidence="3 4" key="1">
    <citation type="submission" date="2018-01" db="EMBL/GenBank/DDBJ databases">
        <authorList>
            <person name="Gaut B.S."/>
            <person name="Morton B.R."/>
            <person name="Clegg M.T."/>
            <person name="Duvall M.R."/>
        </authorList>
    </citation>
    <scope>NUCLEOTIDE SEQUENCE [LARGE SCALE GENOMIC DNA]</scope>
    <source>
        <strain evidence="3">GP69</strain>
    </source>
</reference>
<gene>
    <name evidence="3" type="ORF">AMURIS_03934</name>
</gene>
<dbReference type="InterPro" id="IPR011109">
    <property type="entry name" value="DNA_bind_recombinase_dom"/>
</dbReference>
<dbReference type="Pfam" id="PF00239">
    <property type="entry name" value="Resolvase"/>
    <property type="match status" value="1"/>
</dbReference>
<evidence type="ECO:0000313" key="4">
    <source>
        <dbReference type="Proteomes" id="UP000236311"/>
    </source>
</evidence>